<comment type="cofactor">
    <cofactor evidence="1">
        <name>FAD</name>
        <dbReference type="ChEBI" id="CHEBI:57692"/>
    </cofactor>
</comment>
<evidence type="ECO:0000256" key="7">
    <source>
        <dbReference type="ARBA" id="ARBA00023157"/>
    </source>
</evidence>
<dbReference type="Pfam" id="PF07992">
    <property type="entry name" value="Pyr_redox_2"/>
    <property type="match status" value="1"/>
</dbReference>
<dbReference type="Proteomes" id="UP000002700">
    <property type="component" value="Chromosome II"/>
</dbReference>
<dbReference type="PRINTS" id="PR00411">
    <property type="entry name" value="PNDRDTASEI"/>
</dbReference>
<dbReference type="PANTHER" id="PTHR43014">
    <property type="entry name" value="MERCURIC REDUCTASE"/>
    <property type="match status" value="1"/>
</dbReference>
<keyword evidence="6 9" id="KW-0560">Oxidoreductase</keyword>
<feature type="domain" description="Pyridine nucleotide-disulphide oxidoreductase dimerisation" evidence="11">
    <location>
        <begin position="476"/>
        <end position="581"/>
    </location>
</feature>
<organism evidence="13 14">
    <name type="scientific">Burkholderia pseudomallei (strain 1710b)</name>
    <dbReference type="NCBI Taxonomy" id="320372"/>
    <lineage>
        <taxon>Bacteria</taxon>
        <taxon>Pseudomonadati</taxon>
        <taxon>Pseudomonadota</taxon>
        <taxon>Betaproteobacteria</taxon>
        <taxon>Burkholderiales</taxon>
        <taxon>Burkholderiaceae</taxon>
        <taxon>Burkholderia</taxon>
        <taxon>pseudomallei group</taxon>
    </lineage>
</organism>
<dbReference type="PANTHER" id="PTHR43014:SF2">
    <property type="entry name" value="MERCURIC REDUCTASE"/>
    <property type="match status" value="1"/>
</dbReference>
<evidence type="ECO:0000256" key="9">
    <source>
        <dbReference type="RuleBase" id="RU003691"/>
    </source>
</evidence>
<evidence type="ECO:0000256" key="5">
    <source>
        <dbReference type="ARBA" id="ARBA00022857"/>
    </source>
</evidence>
<dbReference type="InterPro" id="IPR012999">
    <property type="entry name" value="Pyr_OxRdtase_I_AS"/>
</dbReference>
<dbReference type="Gene3D" id="3.50.50.60">
    <property type="entry name" value="FAD/NAD(P)-binding domain"/>
    <property type="match status" value="2"/>
</dbReference>
<evidence type="ECO:0000256" key="3">
    <source>
        <dbReference type="ARBA" id="ARBA00022630"/>
    </source>
</evidence>
<keyword evidence="3 9" id="KW-0285">Flavoprotein</keyword>
<proteinExistence type="inferred from homology"/>
<evidence type="ECO:0000313" key="13">
    <source>
        <dbReference type="EMBL" id="ABA51335.1"/>
    </source>
</evidence>
<feature type="domain" description="FAD/NAD(P)-binding" evidence="12">
    <location>
        <begin position="137"/>
        <end position="450"/>
    </location>
</feature>
<dbReference type="PRINTS" id="PR00368">
    <property type="entry name" value="FADPNR"/>
</dbReference>
<evidence type="ECO:0000259" key="12">
    <source>
        <dbReference type="Pfam" id="PF07992"/>
    </source>
</evidence>
<reference evidence="13 14" key="1">
    <citation type="submission" date="2005-09" db="EMBL/GenBank/DDBJ databases">
        <authorList>
            <person name="Woods D.E."/>
            <person name="Nierman W.C."/>
        </authorList>
    </citation>
    <scope>NUCLEOTIDE SEQUENCE [LARGE SCALE GENOMIC DNA]</scope>
    <source>
        <strain evidence="13 14">1710b</strain>
    </source>
</reference>
<evidence type="ECO:0000256" key="8">
    <source>
        <dbReference type="ARBA" id="ARBA00023284"/>
    </source>
</evidence>
<evidence type="ECO:0000259" key="11">
    <source>
        <dbReference type="Pfam" id="PF02852"/>
    </source>
</evidence>
<dbReference type="SUPFAM" id="SSF51905">
    <property type="entry name" value="FAD/NAD(P)-binding domain"/>
    <property type="match status" value="1"/>
</dbReference>
<dbReference type="EnsemblBacteria" id="ABA51335">
    <property type="protein sequence ID" value="ABA51335"/>
    <property type="gene ID" value="BURPS1710b_A1652"/>
</dbReference>
<name>Q3JHZ4_BURP1</name>
<dbReference type="GO" id="GO:0016668">
    <property type="term" value="F:oxidoreductase activity, acting on a sulfur group of donors, NAD(P) as acceptor"/>
    <property type="evidence" value="ECO:0007669"/>
    <property type="project" value="InterPro"/>
</dbReference>
<evidence type="ECO:0000313" key="14">
    <source>
        <dbReference type="Proteomes" id="UP000002700"/>
    </source>
</evidence>
<dbReference type="EMBL" id="CP000125">
    <property type="protein sequence ID" value="ABA51335.1"/>
    <property type="molecule type" value="Genomic_DNA"/>
</dbReference>
<dbReference type="InterPro" id="IPR023753">
    <property type="entry name" value="FAD/NAD-binding_dom"/>
</dbReference>
<dbReference type="Gene3D" id="3.30.390.30">
    <property type="match status" value="1"/>
</dbReference>
<dbReference type="HOGENOM" id="CLU_016755_1_2_4"/>
<accession>Q3JHZ4</accession>
<evidence type="ECO:0000256" key="1">
    <source>
        <dbReference type="ARBA" id="ARBA00001974"/>
    </source>
</evidence>
<dbReference type="KEGG" id="bpm:BURPS1710b_A1652"/>
<dbReference type="InterPro" id="IPR004099">
    <property type="entry name" value="Pyr_nucl-diS_OxRdtase_dimer"/>
</dbReference>
<protein>
    <submittedName>
        <fullName evidence="13">Lpd</fullName>
    </submittedName>
</protein>
<evidence type="ECO:0000256" key="6">
    <source>
        <dbReference type="ARBA" id="ARBA00023002"/>
    </source>
</evidence>
<dbReference type="SUPFAM" id="SSF55424">
    <property type="entry name" value="FAD/NAD-linked reductases, dimerisation (C-terminal) domain"/>
    <property type="match status" value="1"/>
</dbReference>
<sequence length="590" mass="63923">MPPPHRRRRVRCAALGTPREAPRALRSAARADRRAAGARRRARGVMRSVTPPCMPPGEPANEARRAWRAVCTFSTSRLAMRASRGAHIAIFIAIAGRRAYHSRAVIPRTRNRGTRIARRIRSMLQPTKECAMTRRFDAIIIGTGQSGPPLAARLSAAGMKVAVVERGRFGGTCVNTGCIPTKTLIASAYAAHLARRADEYGVTLGGPVAVDMKKVKARKDQVAARSNRGVEQWVRGLENGAVYHGHARFESARTVRVGEALLEAERIFIDVGGRALIPPIPGLDQVPYFTNSTMMDVDFLPEHLIVLGGSYVGLEFGQMYRRFGARVTIVEKGPRLIAREDEDVSHAVREILEGEGIDVRLDADCLSVRRDGGGIAVGLDCAAGAREVRGSHLLLAVGRVPNTDDLGLEHAGVETDARGYIRVDEQLRTNVAGIWAMGDCNGRGAFTHTSYNDYEIVAANLLDGDPRKVSDRIPAYAMFIDPPLARVGLTQAEAARSGRRLLVGTRPMTRVGRAVEKGESLGFMKVIVDADSHAILGASILGVTGDEVVHSLLDAMYAKAPYTTISRAMHIHPTVSELVPTLLQDLHPPA</sequence>
<dbReference type="Pfam" id="PF02852">
    <property type="entry name" value="Pyr_redox_dim"/>
    <property type="match status" value="1"/>
</dbReference>
<gene>
    <name evidence="13" type="primary">lpd</name>
    <name evidence="13" type="ordered locus">BURPS1710b_A1652</name>
</gene>
<dbReference type="PROSITE" id="PS00076">
    <property type="entry name" value="PYRIDINE_REDOX_1"/>
    <property type="match status" value="1"/>
</dbReference>
<dbReference type="NCBIfam" id="NF004990">
    <property type="entry name" value="PRK06370.1-1"/>
    <property type="match status" value="1"/>
</dbReference>
<keyword evidence="8 9" id="KW-0676">Redox-active center</keyword>
<evidence type="ECO:0000256" key="10">
    <source>
        <dbReference type="SAM" id="MobiDB-lite"/>
    </source>
</evidence>
<dbReference type="InterPro" id="IPR036188">
    <property type="entry name" value="FAD/NAD-bd_sf"/>
</dbReference>
<dbReference type="InterPro" id="IPR016156">
    <property type="entry name" value="FAD/NAD-linked_Rdtase_dimer_sf"/>
</dbReference>
<evidence type="ECO:0000256" key="4">
    <source>
        <dbReference type="ARBA" id="ARBA00022827"/>
    </source>
</evidence>
<comment type="similarity">
    <text evidence="2 9">Belongs to the class-I pyridine nucleotide-disulfide oxidoreductase family.</text>
</comment>
<dbReference type="AlphaFoldDB" id="Q3JHZ4"/>
<keyword evidence="5" id="KW-0521">NADP</keyword>
<keyword evidence="7" id="KW-1015">Disulfide bond</keyword>
<keyword evidence="4 9" id="KW-0274">FAD</keyword>
<evidence type="ECO:0000256" key="2">
    <source>
        <dbReference type="ARBA" id="ARBA00007532"/>
    </source>
</evidence>
<dbReference type="NCBIfam" id="NF004992">
    <property type="entry name" value="PRK06370.1-4"/>
    <property type="match status" value="1"/>
</dbReference>
<dbReference type="GO" id="GO:0050660">
    <property type="term" value="F:flavin adenine dinucleotide binding"/>
    <property type="evidence" value="ECO:0007669"/>
    <property type="project" value="TreeGrafter"/>
</dbReference>
<feature type="region of interest" description="Disordered" evidence="10">
    <location>
        <begin position="17"/>
        <end position="60"/>
    </location>
</feature>
<dbReference type="GO" id="GO:0003955">
    <property type="term" value="F:NAD(P)H dehydrogenase (quinone) activity"/>
    <property type="evidence" value="ECO:0007669"/>
    <property type="project" value="TreeGrafter"/>
</dbReference>